<dbReference type="Pfam" id="PF11993">
    <property type="entry name" value="VC2046"/>
    <property type="match status" value="1"/>
</dbReference>
<sequence>MQSTISLVNELKLGERLNLAVGANRRGEFGLLLALLSANTAEMAQFQHQKSSTAQHYRAQFTLAPEQLLLADLNNDATVVDNSAAFHHAGTEGFRLQDGLTQEALVIRKGEGEEMQAVMANCDYHTRKRAEKMNNPVGVKAAALIEQLTTQRQMSQILLQV</sequence>
<accession>A0ABT0L959</accession>
<proteinExistence type="predicted"/>
<evidence type="ECO:0000313" key="1">
    <source>
        <dbReference type="EMBL" id="MCL1124248.1"/>
    </source>
</evidence>
<protein>
    <submittedName>
        <fullName evidence="1">QueD-like protein</fullName>
    </submittedName>
</protein>
<dbReference type="InterPro" id="IPR021879">
    <property type="entry name" value="VC2046_fam"/>
</dbReference>
<reference evidence="1 2" key="1">
    <citation type="submission" date="2022-01" db="EMBL/GenBank/DDBJ databases">
        <title>Whole genome-based taxonomy of the Shewanellaceae.</title>
        <authorList>
            <person name="Martin-Rodriguez A.J."/>
        </authorList>
    </citation>
    <scope>NUCLEOTIDE SEQUENCE [LARGE SCALE GENOMIC DNA]</scope>
    <source>
        <strain evidence="1 2">DSM 17177</strain>
    </source>
</reference>
<gene>
    <name evidence="1" type="ORF">L2764_07130</name>
</gene>
<keyword evidence="2" id="KW-1185">Reference proteome</keyword>
<dbReference type="Proteomes" id="UP001203423">
    <property type="component" value="Unassembled WGS sequence"/>
</dbReference>
<dbReference type="RefSeq" id="WP_248939529.1">
    <property type="nucleotide sequence ID" value="NZ_JAKIKS010000020.1"/>
</dbReference>
<name>A0ABT0L959_9GAMM</name>
<dbReference type="EMBL" id="JAKIKS010000020">
    <property type="protein sequence ID" value="MCL1124248.1"/>
    <property type="molecule type" value="Genomic_DNA"/>
</dbReference>
<comment type="caution">
    <text evidence="1">The sequence shown here is derived from an EMBL/GenBank/DDBJ whole genome shotgun (WGS) entry which is preliminary data.</text>
</comment>
<evidence type="ECO:0000313" key="2">
    <source>
        <dbReference type="Proteomes" id="UP001203423"/>
    </source>
</evidence>
<organism evidence="1 2">
    <name type="scientific">Shewanella surugensis</name>
    <dbReference type="NCBI Taxonomy" id="212020"/>
    <lineage>
        <taxon>Bacteria</taxon>
        <taxon>Pseudomonadati</taxon>
        <taxon>Pseudomonadota</taxon>
        <taxon>Gammaproteobacteria</taxon>
        <taxon>Alteromonadales</taxon>
        <taxon>Shewanellaceae</taxon>
        <taxon>Shewanella</taxon>
    </lineage>
</organism>